<dbReference type="GO" id="GO:0016717">
    <property type="term" value="F:oxidoreductase activity, acting on paired donors, with oxidation of a pair of donors resulting in the reduction of molecular oxygen to two molecules of water"/>
    <property type="evidence" value="ECO:0007669"/>
    <property type="project" value="TreeGrafter"/>
</dbReference>
<accession>A0A4Q9H3B3</accession>
<keyword evidence="1" id="KW-0472">Membrane</keyword>
<feature type="transmembrane region" description="Helical" evidence="1">
    <location>
        <begin position="160"/>
        <end position="176"/>
    </location>
</feature>
<reference evidence="3 4" key="1">
    <citation type="submission" date="2019-02" db="EMBL/GenBank/DDBJ databases">
        <title>Pedobacter kyonggii whole genome sequence analysis.</title>
        <authorList>
            <person name="Dahal R.H."/>
        </authorList>
    </citation>
    <scope>NUCLEOTIDE SEQUENCE [LARGE SCALE GENOMIC DNA]</scope>
    <source>
        <strain evidence="3 4">K-4-11-1</strain>
    </source>
</reference>
<dbReference type="GO" id="GO:0008610">
    <property type="term" value="P:lipid biosynthetic process"/>
    <property type="evidence" value="ECO:0007669"/>
    <property type="project" value="UniProtKB-ARBA"/>
</dbReference>
<evidence type="ECO:0000313" key="3">
    <source>
        <dbReference type="EMBL" id="TBO35928.1"/>
    </source>
</evidence>
<proteinExistence type="predicted"/>
<feature type="transmembrane region" description="Helical" evidence="1">
    <location>
        <begin position="38"/>
        <end position="58"/>
    </location>
</feature>
<name>A0A4Q9H3B3_9SPHI</name>
<dbReference type="InterPro" id="IPR005804">
    <property type="entry name" value="FA_desaturase_dom"/>
</dbReference>
<dbReference type="PANTHER" id="PTHR19353">
    <property type="entry name" value="FATTY ACID DESATURASE 2"/>
    <property type="match status" value="1"/>
</dbReference>
<feature type="transmembrane region" description="Helical" evidence="1">
    <location>
        <begin position="64"/>
        <end position="85"/>
    </location>
</feature>
<dbReference type="RefSeq" id="WP_131032700.1">
    <property type="nucleotide sequence ID" value="NZ_SIXF01000060.1"/>
</dbReference>
<gene>
    <name evidence="3" type="ORF">EYS08_25465</name>
</gene>
<dbReference type="EMBL" id="SIXF01000060">
    <property type="protein sequence ID" value="TBO35928.1"/>
    <property type="molecule type" value="Genomic_DNA"/>
</dbReference>
<organism evidence="3 4">
    <name type="scientific">Pedobacter kyonggii</name>
    <dbReference type="NCBI Taxonomy" id="1926871"/>
    <lineage>
        <taxon>Bacteria</taxon>
        <taxon>Pseudomonadati</taxon>
        <taxon>Bacteroidota</taxon>
        <taxon>Sphingobacteriia</taxon>
        <taxon>Sphingobacteriales</taxon>
        <taxon>Sphingobacteriaceae</taxon>
        <taxon>Pedobacter</taxon>
    </lineage>
</organism>
<evidence type="ECO:0000256" key="1">
    <source>
        <dbReference type="SAM" id="Phobius"/>
    </source>
</evidence>
<keyword evidence="4" id="KW-1185">Reference proteome</keyword>
<dbReference type="AlphaFoldDB" id="A0A4Q9H3B3"/>
<dbReference type="PIRSF" id="PIRSF015921">
    <property type="entry name" value="FA_sphinglp_des"/>
    <property type="match status" value="1"/>
</dbReference>
<comment type="caution">
    <text evidence="3">The sequence shown here is derived from an EMBL/GenBank/DDBJ whole genome shotgun (WGS) entry which is preliminary data.</text>
</comment>
<dbReference type="Pfam" id="PF00487">
    <property type="entry name" value="FA_desaturase"/>
    <property type="match status" value="1"/>
</dbReference>
<dbReference type="CDD" id="cd03506">
    <property type="entry name" value="Delta6-FADS-like"/>
    <property type="match status" value="1"/>
</dbReference>
<keyword evidence="1" id="KW-0812">Transmembrane</keyword>
<evidence type="ECO:0000313" key="4">
    <source>
        <dbReference type="Proteomes" id="UP000291819"/>
    </source>
</evidence>
<dbReference type="GO" id="GO:0016020">
    <property type="term" value="C:membrane"/>
    <property type="evidence" value="ECO:0007669"/>
    <property type="project" value="TreeGrafter"/>
</dbReference>
<evidence type="ECO:0000259" key="2">
    <source>
        <dbReference type="Pfam" id="PF00487"/>
    </source>
</evidence>
<dbReference type="OrthoDB" id="104711at2"/>
<protein>
    <submittedName>
        <fullName evidence="3">Acyl-CoA desaturase</fullName>
    </submittedName>
</protein>
<dbReference type="PANTHER" id="PTHR19353:SF19">
    <property type="entry name" value="DELTA(5) FATTY ACID DESATURASE C-RELATED"/>
    <property type="match status" value="1"/>
</dbReference>
<dbReference type="InterPro" id="IPR012171">
    <property type="entry name" value="Fatty_acid_desaturase"/>
</dbReference>
<feature type="domain" description="Fatty acid desaturase" evidence="2">
    <location>
        <begin position="62"/>
        <end position="331"/>
    </location>
</feature>
<feature type="transmembrane region" description="Helical" evidence="1">
    <location>
        <begin position="228"/>
        <end position="250"/>
    </location>
</feature>
<keyword evidence="1" id="KW-1133">Transmembrane helix</keyword>
<dbReference type="Proteomes" id="UP000291819">
    <property type="component" value="Unassembled WGS sequence"/>
</dbReference>
<feature type="transmembrane region" description="Helical" evidence="1">
    <location>
        <begin position="202"/>
        <end position="221"/>
    </location>
</feature>
<sequence length="354" mass="40093">MSKISFESTATPFFRSLKSKVNEYFTSTGKSRNGGAMLFFKGLGFIVSAIAIYVLLVFFPPQWIPAVLLCAAFGANLAAIGFNVMHEGGHGSFSKHKWINSLSAYTLNIMGGTIHFWKQKHNIDHHTYTNIDGRDHDIDIKFMRMHDEQGRKGYHRFQQYYWVLLYGISYIAWVLYQDFEKYFSGKMGKGGKSLNLSLREHGIFWGTKLGYLFIYLVLPIIMVGTIKALIGFLIAGLVCGFTLSMVFQLAHVVEGTSFPNAQSGKIKIEWAVHQISSTANFSTKNKLACFFLGGLNFQVEHHLFPTMSHVHYPKISELVRQTCMEFEISYLEHKNILTAFTSHLAHLKKLGQSG</sequence>